<accession>A0A8X6U7M6</accession>
<proteinExistence type="predicted"/>
<evidence type="ECO:0000313" key="2">
    <source>
        <dbReference type="Proteomes" id="UP000887013"/>
    </source>
</evidence>
<gene>
    <name evidence="1" type="ORF">NPIL_73251</name>
</gene>
<evidence type="ECO:0000313" key="1">
    <source>
        <dbReference type="EMBL" id="GFT89513.1"/>
    </source>
</evidence>
<reference evidence="1" key="1">
    <citation type="submission" date="2020-08" db="EMBL/GenBank/DDBJ databases">
        <title>Multicomponent nature underlies the extraordinary mechanical properties of spider dragline silk.</title>
        <authorList>
            <person name="Kono N."/>
            <person name="Nakamura H."/>
            <person name="Mori M."/>
            <person name="Yoshida Y."/>
            <person name="Ohtoshi R."/>
            <person name="Malay A.D."/>
            <person name="Moran D.A.P."/>
            <person name="Tomita M."/>
            <person name="Numata K."/>
            <person name="Arakawa K."/>
        </authorList>
    </citation>
    <scope>NUCLEOTIDE SEQUENCE</scope>
</reference>
<organism evidence="1 2">
    <name type="scientific">Nephila pilipes</name>
    <name type="common">Giant wood spider</name>
    <name type="synonym">Nephila maculata</name>
    <dbReference type="NCBI Taxonomy" id="299642"/>
    <lineage>
        <taxon>Eukaryota</taxon>
        <taxon>Metazoa</taxon>
        <taxon>Ecdysozoa</taxon>
        <taxon>Arthropoda</taxon>
        <taxon>Chelicerata</taxon>
        <taxon>Arachnida</taxon>
        <taxon>Araneae</taxon>
        <taxon>Araneomorphae</taxon>
        <taxon>Entelegynae</taxon>
        <taxon>Araneoidea</taxon>
        <taxon>Nephilidae</taxon>
        <taxon>Nephila</taxon>
    </lineage>
</organism>
<dbReference type="EMBL" id="BMAW01024787">
    <property type="protein sequence ID" value="GFT89513.1"/>
    <property type="molecule type" value="Genomic_DNA"/>
</dbReference>
<comment type="caution">
    <text evidence="1">The sequence shown here is derived from an EMBL/GenBank/DDBJ whole genome shotgun (WGS) entry which is preliminary data.</text>
</comment>
<dbReference type="AlphaFoldDB" id="A0A8X6U7M6"/>
<keyword evidence="2" id="KW-1185">Reference proteome</keyword>
<protein>
    <submittedName>
        <fullName evidence="1">Uncharacterized protein</fullName>
    </submittedName>
</protein>
<sequence length="82" mass="9008">MALAQDSEVELRSLLESGTGLEIKQLISSSSYLAEKGVNNGYLRTEVKSNVFACDITLIDYDSPEVTLTVVTDSENKFQNFA</sequence>
<dbReference type="Proteomes" id="UP000887013">
    <property type="component" value="Unassembled WGS sequence"/>
</dbReference>
<name>A0A8X6U7M6_NEPPI</name>